<comment type="subcellular location">
    <subcellularLocation>
        <location evidence="1 13">Secreted</location>
    </subcellularLocation>
</comment>
<reference evidence="16" key="1">
    <citation type="submission" date="2021-07" db="EMBL/GenBank/DDBJ databases">
        <authorList>
            <person name="Durling M."/>
        </authorList>
    </citation>
    <scope>NUCLEOTIDE SEQUENCE</scope>
</reference>
<dbReference type="InterPro" id="IPR027268">
    <property type="entry name" value="Peptidase_M4/M1_CTD_sf"/>
</dbReference>
<evidence type="ECO:0000256" key="8">
    <source>
        <dbReference type="ARBA" id="ARBA00022833"/>
    </source>
</evidence>
<accession>A0A9N9Q7L1</accession>
<name>A0A9N9Q7L1_9HELO</name>
<feature type="compositionally biased region" description="Low complexity" evidence="14">
    <location>
        <begin position="619"/>
        <end position="632"/>
    </location>
</feature>
<dbReference type="Proteomes" id="UP000701801">
    <property type="component" value="Unassembled WGS sequence"/>
</dbReference>
<keyword evidence="8 12" id="KW-0862">Zinc</keyword>
<dbReference type="InterPro" id="IPR011096">
    <property type="entry name" value="FTP_domain"/>
</dbReference>
<evidence type="ECO:0000256" key="14">
    <source>
        <dbReference type="SAM" id="MobiDB-lite"/>
    </source>
</evidence>
<keyword evidence="4 13" id="KW-0645">Protease</keyword>
<evidence type="ECO:0000313" key="17">
    <source>
        <dbReference type="Proteomes" id="UP000701801"/>
    </source>
</evidence>
<evidence type="ECO:0000256" key="10">
    <source>
        <dbReference type="ARBA" id="ARBA00023145"/>
    </source>
</evidence>
<dbReference type="PANTHER" id="PTHR33478:SF1">
    <property type="entry name" value="EXTRACELLULAR METALLOPROTEINASE MEP"/>
    <property type="match status" value="1"/>
</dbReference>
<feature type="binding site" evidence="12">
    <location>
        <position position="436"/>
    </location>
    <ligand>
        <name>Zn(2+)</name>
        <dbReference type="ChEBI" id="CHEBI:29105"/>
        <note>catalytic</note>
    </ligand>
</feature>
<comment type="cofactor">
    <cofactor evidence="12">
        <name>Zn(2+)</name>
        <dbReference type="ChEBI" id="CHEBI:29105"/>
    </cofactor>
    <text evidence="12">Binds 1 zinc ion per subunit.</text>
</comment>
<dbReference type="PRINTS" id="PR00999">
    <property type="entry name" value="FUNGALYSIN"/>
</dbReference>
<feature type="binding site" evidence="12">
    <location>
        <position position="248"/>
    </location>
    <ligand>
        <name>Zn(2+)</name>
        <dbReference type="ChEBI" id="CHEBI:29105"/>
        <note>catalytic</note>
    </ligand>
</feature>
<dbReference type="Gene3D" id="1.10.390.10">
    <property type="entry name" value="Neutral Protease Domain 2"/>
    <property type="match status" value="1"/>
</dbReference>
<evidence type="ECO:0000256" key="11">
    <source>
        <dbReference type="PIRSR" id="PIRSR601842-1"/>
    </source>
</evidence>
<protein>
    <recommendedName>
        <fullName evidence="13">Extracellular metalloproteinase</fullName>
        <ecNumber evidence="13">3.4.24.-</ecNumber>
    </recommendedName>
    <alternativeName>
        <fullName evidence="13">Fungalysin</fullName>
    </alternativeName>
</protein>
<keyword evidence="6 13" id="KW-0732">Signal</keyword>
<keyword evidence="9 13" id="KW-0482">Metalloprotease</keyword>
<evidence type="ECO:0000256" key="6">
    <source>
        <dbReference type="ARBA" id="ARBA00022729"/>
    </source>
</evidence>
<keyword evidence="17" id="KW-1185">Reference proteome</keyword>
<feature type="chain" id="PRO_5040547922" description="Extracellular metalloproteinase" evidence="13">
    <location>
        <begin position="21"/>
        <end position="643"/>
    </location>
</feature>
<evidence type="ECO:0000256" key="12">
    <source>
        <dbReference type="PIRSR" id="PIRSR601842-2"/>
    </source>
</evidence>
<evidence type="ECO:0000256" key="9">
    <source>
        <dbReference type="ARBA" id="ARBA00023049"/>
    </source>
</evidence>
<dbReference type="CDD" id="cd09596">
    <property type="entry name" value="M36"/>
    <property type="match status" value="1"/>
</dbReference>
<dbReference type="Gene3D" id="3.10.170.10">
    <property type="match status" value="1"/>
</dbReference>
<dbReference type="EC" id="3.4.24.-" evidence="13"/>
<comment type="similarity">
    <text evidence="2 13">Belongs to the peptidase M36 family.</text>
</comment>
<dbReference type="SUPFAM" id="SSF55486">
    <property type="entry name" value="Metalloproteases ('zincins'), catalytic domain"/>
    <property type="match status" value="1"/>
</dbReference>
<feature type="region of interest" description="Disordered" evidence="14">
    <location>
        <begin position="17"/>
        <end position="36"/>
    </location>
</feature>
<organism evidence="16 17">
    <name type="scientific">Hymenoscyphus albidus</name>
    <dbReference type="NCBI Taxonomy" id="595503"/>
    <lineage>
        <taxon>Eukaryota</taxon>
        <taxon>Fungi</taxon>
        <taxon>Dikarya</taxon>
        <taxon>Ascomycota</taxon>
        <taxon>Pezizomycotina</taxon>
        <taxon>Leotiomycetes</taxon>
        <taxon>Helotiales</taxon>
        <taxon>Helotiaceae</taxon>
        <taxon>Hymenoscyphus</taxon>
    </lineage>
</organism>
<proteinExistence type="inferred from homology"/>
<feature type="region of interest" description="Disordered" evidence="14">
    <location>
        <begin position="619"/>
        <end position="643"/>
    </location>
</feature>
<feature type="active site" evidence="11">
    <location>
        <position position="433"/>
    </location>
</feature>
<feature type="signal peptide" evidence="13">
    <location>
        <begin position="1"/>
        <end position="20"/>
    </location>
</feature>
<feature type="domain" description="FTP" evidence="15">
    <location>
        <begin position="88"/>
        <end position="137"/>
    </location>
</feature>
<evidence type="ECO:0000256" key="5">
    <source>
        <dbReference type="ARBA" id="ARBA00022723"/>
    </source>
</evidence>
<keyword evidence="10 13" id="KW-0865">Zymogen</keyword>
<keyword evidence="7 13" id="KW-0378">Hydrolase</keyword>
<evidence type="ECO:0000256" key="1">
    <source>
        <dbReference type="ARBA" id="ARBA00004613"/>
    </source>
</evidence>
<evidence type="ECO:0000256" key="4">
    <source>
        <dbReference type="ARBA" id="ARBA00022670"/>
    </source>
</evidence>
<dbReference type="AlphaFoldDB" id="A0A9N9Q7L1"/>
<dbReference type="GO" id="GO:0005576">
    <property type="term" value="C:extracellular region"/>
    <property type="evidence" value="ECO:0007669"/>
    <property type="project" value="UniProtKB-SubCell"/>
</dbReference>
<keyword evidence="5 12" id="KW-0479">Metal-binding</keyword>
<evidence type="ECO:0000256" key="2">
    <source>
        <dbReference type="ARBA" id="ARBA00006006"/>
    </source>
</evidence>
<feature type="binding site" evidence="12">
    <location>
        <position position="462"/>
    </location>
    <ligand>
        <name>Zn(2+)</name>
        <dbReference type="ChEBI" id="CHEBI:29105"/>
        <note>catalytic</note>
    </ligand>
</feature>
<keyword evidence="3 13" id="KW-0964">Secreted</keyword>
<feature type="binding site" evidence="12">
    <location>
        <position position="432"/>
    </location>
    <ligand>
        <name>Zn(2+)</name>
        <dbReference type="ChEBI" id="CHEBI:29105"/>
        <note>catalytic</note>
    </ligand>
</feature>
<dbReference type="Pfam" id="PF02128">
    <property type="entry name" value="Peptidase_M36"/>
    <property type="match status" value="1"/>
</dbReference>
<dbReference type="InterPro" id="IPR050371">
    <property type="entry name" value="Fungal_virulence_M36"/>
</dbReference>
<dbReference type="PANTHER" id="PTHR33478">
    <property type="entry name" value="EXTRACELLULAR METALLOPROTEINASE MEP"/>
    <property type="match status" value="1"/>
</dbReference>
<dbReference type="InterPro" id="IPR001842">
    <property type="entry name" value="Peptidase_M36"/>
</dbReference>
<dbReference type="GO" id="GO:0004222">
    <property type="term" value="F:metalloendopeptidase activity"/>
    <property type="evidence" value="ECO:0007669"/>
    <property type="project" value="InterPro"/>
</dbReference>
<dbReference type="GO" id="GO:0008270">
    <property type="term" value="F:zinc ion binding"/>
    <property type="evidence" value="ECO:0007669"/>
    <property type="project" value="InterPro"/>
</dbReference>
<evidence type="ECO:0000259" key="15">
    <source>
        <dbReference type="Pfam" id="PF07504"/>
    </source>
</evidence>
<evidence type="ECO:0000313" key="16">
    <source>
        <dbReference type="EMBL" id="CAG8976846.1"/>
    </source>
</evidence>
<gene>
    <name evidence="16" type="ORF">HYALB_00012664</name>
</gene>
<evidence type="ECO:0000256" key="7">
    <source>
        <dbReference type="ARBA" id="ARBA00022801"/>
    </source>
</evidence>
<evidence type="ECO:0000256" key="13">
    <source>
        <dbReference type="RuleBase" id="RU364017"/>
    </source>
</evidence>
<evidence type="ECO:0000256" key="3">
    <source>
        <dbReference type="ARBA" id="ARBA00022525"/>
    </source>
</evidence>
<sequence length="643" mass="69457">MRFTSAQTAAVALLSTPVLGHPHPATSNKSPKEVQRRDVDLTAFRLGVGSQYATSLNLTESTPELRAIVEPAYTETATALVKKVAPNAEFRLASSYESGNGIGHVVFKQTLHGIDIDTADFNVNVKDGQVFSFGNSFYTGALPTENPLVKRDQVDPVAALQAACNTLQIPVVADAAQAVPEEETEHYVITGSSGALSDPKAKLIYVQDGESLALSWRLETDIGDNWLLSFVDAKAPEKVFHVVDYVAEATYNVYPWGVNDPSKGSRVIETDPWDNRSSEFTWQGTGSTTFNTTRGNNGNAQVNYEGDTAWINDYRPVQASANFDYPYSPSTVDPQSYADASVTQIFYTSNVYHDLLYVLGFDEVAGNFEVNNNGQGGAGNDAVTLNSQDGSGTNNANFATPVDGQVPRMRMYLWDAATPVRDCSFDAGVVIHEYTHGLSNRLTGGPANSGCLSTTEAGGMGEGWSDFMAVAVHVKTTDTRATNTPMGDWVYNNPAGIRRYVYSTSMTTNPLVYSTANGSTLVHFIGTIWATMLYELMWNLIEAHGINSDRQPTYVNGVPNDGRFLAMQLVVDGMKLQPCRPNFLSARDAIVDADVALTGGANACSIWKAFAKRGLGANASRSSNANDNNSRVDSYDLPEGLSC</sequence>
<dbReference type="GO" id="GO:0006508">
    <property type="term" value="P:proteolysis"/>
    <property type="evidence" value="ECO:0007669"/>
    <property type="project" value="UniProtKB-KW"/>
</dbReference>
<dbReference type="OrthoDB" id="3227768at2759"/>
<dbReference type="EMBL" id="CAJVRM010000194">
    <property type="protein sequence ID" value="CAG8976846.1"/>
    <property type="molecule type" value="Genomic_DNA"/>
</dbReference>
<dbReference type="Pfam" id="PF07504">
    <property type="entry name" value="FTP"/>
    <property type="match status" value="1"/>
</dbReference>
<comment type="caution">
    <text evidence="16">The sequence shown here is derived from an EMBL/GenBank/DDBJ whole genome shotgun (WGS) entry which is preliminary data.</text>
</comment>